<sequence>MERFLQTIILLGVVQGFIVSSLLFFSRCLRVPSRILAVLIFLLTLASLCLYGSYIDWFGSKWLNFLSNLVPMIVVMPVGPLLYFYTRSFLEPGHLLVLRPGFVSD</sequence>
<evidence type="ECO:0000256" key="1">
    <source>
        <dbReference type="SAM" id="Phobius"/>
    </source>
</evidence>
<keyword evidence="1" id="KW-1133">Transmembrane helix</keyword>
<evidence type="ECO:0000313" key="3">
    <source>
        <dbReference type="Proteomes" id="UP000198757"/>
    </source>
</evidence>
<dbReference type="Proteomes" id="UP000198757">
    <property type="component" value="Unassembled WGS sequence"/>
</dbReference>
<reference evidence="3" key="1">
    <citation type="submission" date="2016-10" db="EMBL/GenBank/DDBJ databases">
        <authorList>
            <person name="Varghese N."/>
            <person name="Submissions S."/>
        </authorList>
    </citation>
    <scope>NUCLEOTIDE SEQUENCE [LARGE SCALE GENOMIC DNA]</scope>
    <source>
        <strain evidence="3">DSM 25811 / CCM 8410 / LMG 26954 / E90</strain>
    </source>
</reference>
<evidence type="ECO:0000313" key="2">
    <source>
        <dbReference type="EMBL" id="SDE25281.1"/>
    </source>
</evidence>
<protein>
    <submittedName>
        <fullName evidence="2">Uncharacterized protein</fullName>
    </submittedName>
</protein>
<gene>
    <name evidence="2" type="ORF">SAMN04487894_12921</name>
</gene>
<dbReference type="OrthoDB" id="5492415at2"/>
<accession>A0A1G7BE29</accession>
<feature type="transmembrane region" description="Helical" evidence="1">
    <location>
        <begin position="66"/>
        <end position="85"/>
    </location>
</feature>
<keyword evidence="3" id="KW-1185">Reference proteome</keyword>
<name>A0A1G7BE29_NIADE</name>
<dbReference type="EMBL" id="FMZO01000029">
    <property type="protein sequence ID" value="SDE25281.1"/>
    <property type="molecule type" value="Genomic_DNA"/>
</dbReference>
<dbReference type="AlphaFoldDB" id="A0A1G7BE29"/>
<feature type="transmembrane region" description="Helical" evidence="1">
    <location>
        <begin position="6"/>
        <end position="24"/>
    </location>
</feature>
<proteinExistence type="predicted"/>
<keyword evidence="1" id="KW-0812">Transmembrane</keyword>
<organism evidence="2 3">
    <name type="scientific">Niabella drilacis (strain DSM 25811 / CCM 8410 / CCUG 62505 / LMG 26954 / E90)</name>
    <dbReference type="NCBI Taxonomy" id="1285928"/>
    <lineage>
        <taxon>Bacteria</taxon>
        <taxon>Pseudomonadati</taxon>
        <taxon>Bacteroidota</taxon>
        <taxon>Chitinophagia</taxon>
        <taxon>Chitinophagales</taxon>
        <taxon>Chitinophagaceae</taxon>
        <taxon>Niabella</taxon>
    </lineage>
</organism>
<feature type="transmembrane region" description="Helical" evidence="1">
    <location>
        <begin position="36"/>
        <end position="54"/>
    </location>
</feature>
<dbReference type="STRING" id="1285928.SAMN04487894_12921"/>
<dbReference type="RefSeq" id="WP_090393527.1">
    <property type="nucleotide sequence ID" value="NZ_FMZO01000029.1"/>
</dbReference>
<keyword evidence="1" id="KW-0472">Membrane</keyword>